<keyword evidence="10 13" id="KW-0067">ATP-binding</keyword>
<evidence type="ECO:0000313" key="17">
    <source>
        <dbReference type="Proteomes" id="UP001225378"/>
    </source>
</evidence>
<evidence type="ECO:0000256" key="2">
    <source>
        <dbReference type="ARBA" id="ARBA00007663"/>
    </source>
</evidence>
<dbReference type="GO" id="GO:0008033">
    <property type="term" value="P:tRNA processing"/>
    <property type="evidence" value="ECO:0007669"/>
    <property type="project" value="UniProtKB-KW"/>
</dbReference>
<dbReference type="NCBIfam" id="TIGR00057">
    <property type="entry name" value="L-threonylcarbamoyladenylate synthase"/>
    <property type="match status" value="1"/>
</dbReference>
<dbReference type="InterPro" id="IPR038385">
    <property type="entry name" value="Sua5/YwlC_C"/>
</dbReference>
<feature type="binding site" evidence="14">
    <location>
        <position position="192"/>
    </location>
    <ligand>
        <name>ATP</name>
        <dbReference type="ChEBI" id="CHEBI:30616"/>
    </ligand>
</feature>
<feature type="domain" description="YrdC-like" evidence="15">
    <location>
        <begin position="10"/>
        <end position="196"/>
    </location>
</feature>
<feature type="binding site" evidence="14">
    <location>
        <position position="227"/>
    </location>
    <ligand>
        <name>ATP</name>
        <dbReference type="ChEBI" id="CHEBI:30616"/>
    </ligand>
</feature>
<evidence type="ECO:0000256" key="4">
    <source>
        <dbReference type="ARBA" id="ARBA00015492"/>
    </source>
</evidence>
<keyword evidence="5 13" id="KW-0963">Cytoplasm</keyword>
<keyword evidence="8 13" id="KW-0548">Nucleotidyltransferase</keyword>
<dbReference type="Pfam" id="PF01300">
    <property type="entry name" value="Sua5_yciO_yrdC"/>
    <property type="match status" value="1"/>
</dbReference>
<evidence type="ECO:0000256" key="3">
    <source>
        <dbReference type="ARBA" id="ARBA00012584"/>
    </source>
</evidence>
<dbReference type="PROSITE" id="PS51163">
    <property type="entry name" value="YRDC"/>
    <property type="match status" value="1"/>
</dbReference>
<dbReference type="RefSeq" id="WP_349431874.1">
    <property type="nucleotide sequence ID" value="NZ_CP157743.1"/>
</dbReference>
<dbReference type="InterPro" id="IPR005145">
    <property type="entry name" value="Sua5_C"/>
</dbReference>
<comment type="subcellular location">
    <subcellularLocation>
        <location evidence="1 13">Cytoplasm</location>
    </subcellularLocation>
</comment>
<dbReference type="GO" id="GO:0000049">
    <property type="term" value="F:tRNA binding"/>
    <property type="evidence" value="ECO:0007669"/>
    <property type="project" value="TreeGrafter"/>
</dbReference>
<organism evidence="16 17">
    <name type="scientific">Methylomarinum roseum</name>
    <dbReference type="NCBI Taxonomy" id="3067653"/>
    <lineage>
        <taxon>Bacteria</taxon>
        <taxon>Pseudomonadati</taxon>
        <taxon>Pseudomonadota</taxon>
        <taxon>Gammaproteobacteria</taxon>
        <taxon>Methylococcales</taxon>
        <taxon>Methylococcaceae</taxon>
        <taxon>Methylomarinum</taxon>
    </lineage>
</organism>
<feature type="binding site" evidence="14">
    <location>
        <position position="138"/>
    </location>
    <ligand>
        <name>L-threonine</name>
        <dbReference type="ChEBI" id="CHEBI:57926"/>
    </ligand>
</feature>
<dbReference type="InterPro" id="IPR010923">
    <property type="entry name" value="T(6)A37_SUA5"/>
</dbReference>
<evidence type="ECO:0000256" key="6">
    <source>
        <dbReference type="ARBA" id="ARBA00022679"/>
    </source>
</evidence>
<dbReference type="GO" id="GO:0003725">
    <property type="term" value="F:double-stranded RNA binding"/>
    <property type="evidence" value="ECO:0007669"/>
    <property type="project" value="UniProtKB-UniRule"/>
</dbReference>
<evidence type="ECO:0000256" key="12">
    <source>
        <dbReference type="ARBA" id="ARBA00048366"/>
    </source>
</evidence>
<evidence type="ECO:0000256" key="11">
    <source>
        <dbReference type="ARBA" id="ARBA00029774"/>
    </source>
</evidence>
<evidence type="ECO:0000256" key="8">
    <source>
        <dbReference type="ARBA" id="ARBA00022695"/>
    </source>
</evidence>
<dbReference type="PANTHER" id="PTHR17490:SF16">
    <property type="entry name" value="THREONYLCARBAMOYL-AMP SYNTHASE"/>
    <property type="match status" value="1"/>
</dbReference>
<dbReference type="FunFam" id="3.90.870.10:FF:000009">
    <property type="entry name" value="Threonylcarbamoyl-AMP synthase, putative"/>
    <property type="match status" value="1"/>
</dbReference>
<dbReference type="InterPro" id="IPR006070">
    <property type="entry name" value="Sua5-like_dom"/>
</dbReference>
<proteinExistence type="inferred from homology"/>
<evidence type="ECO:0000256" key="14">
    <source>
        <dbReference type="PIRSR" id="PIRSR004930-1"/>
    </source>
</evidence>
<name>A0AAU7NVW6_9GAMM</name>
<dbReference type="Pfam" id="PF03481">
    <property type="entry name" value="Sua5_C"/>
    <property type="match status" value="1"/>
</dbReference>
<dbReference type="GO" id="GO:0005737">
    <property type="term" value="C:cytoplasm"/>
    <property type="evidence" value="ECO:0007669"/>
    <property type="project" value="UniProtKB-SubCell"/>
</dbReference>
<keyword evidence="9 13" id="KW-0547">Nucleotide-binding</keyword>
<evidence type="ECO:0000256" key="1">
    <source>
        <dbReference type="ARBA" id="ARBA00004496"/>
    </source>
</evidence>
<accession>A0AAU7NVW6</accession>
<feature type="binding site" evidence="14">
    <location>
        <position position="55"/>
    </location>
    <ligand>
        <name>ATP</name>
        <dbReference type="ChEBI" id="CHEBI:30616"/>
    </ligand>
</feature>
<evidence type="ECO:0000259" key="15">
    <source>
        <dbReference type="PROSITE" id="PS51163"/>
    </source>
</evidence>
<evidence type="ECO:0000256" key="7">
    <source>
        <dbReference type="ARBA" id="ARBA00022694"/>
    </source>
</evidence>
<feature type="binding site" evidence="14">
    <location>
        <position position="148"/>
    </location>
    <ligand>
        <name>ATP</name>
        <dbReference type="ChEBI" id="CHEBI:30616"/>
    </ligand>
</feature>
<dbReference type="InterPro" id="IPR017945">
    <property type="entry name" value="DHBP_synth_RibB-like_a/b_dom"/>
</dbReference>
<dbReference type="Gene3D" id="3.40.50.11030">
    <property type="entry name" value="Threonylcarbamoyl-AMP synthase, C-terminal domain"/>
    <property type="match status" value="1"/>
</dbReference>
<evidence type="ECO:0000256" key="9">
    <source>
        <dbReference type="ARBA" id="ARBA00022741"/>
    </source>
</evidence>
<keyword evidence="6 13" id="KW-0808">Transferase</keyword>
<dbReference type="InterPro" id="IPR050156">
    <property type="entry name" value="TC-AMP_synthase_SUA5"/>
</dbReference>
<comment type="function">
    <text evidence="13">Required for the formation of a threonylcarbamoyl group on adenosine at position 37 (t(6)A37) in tRNAs that read codons beginning with adenine.</text>
</comment>
<gene>
    <name evidence="16" type="ORF">Q9L42_003185</name>
</gene>
<feature type="binding site" evidence="14">
    <location>
        <position position="140"/>
    </location>
    <ligand>
        <name>ATP</name>
        <dbReference type="ChEBI" id="CHEBI:30616"/>
    </ligand>
</feature>
<evidence type="ECO:0000256" key="10">
    <source>
        <dbReference type="ARBA" id="ARBA00022840"/>
    </source>
</evidence>
<dbReference type="Gene3D" id="3.90.870.10">
    <property type="entry name" value="DHBP synthase"/>
    <property type="match status" value="1"/>
</dbReference>
<dbReference type="GO" id="GO:0006450">
    <property type="term" value="P:regulation of translational fidelity"/>
    <property type="evidence" value="ECO:0007669"/>
    <property type="project" value="TreeGrafter"/>
</dbReference>
<evidence type="ECO:0000256" key="5">
    <source>
        <dbReference type="ARBA" id="ARBA00022490"/>
    </source>
</evidence>
<feature type="binding site" evidence="14">
    <location>
        <position position="114"/>
    </location>
    <ligand>
        <name>ATP</name>
        <dbReference type="ChEBI" id="CHEBI:30616"/>
    </ligand>
</feature>
<keyword evidence="17" id="KW-1185">Reference proteome</keyword>
<dbReference type="PIRSF" id="PIRSF004930">
    <property type="entry name" value="Tln_factor_SUA5"/>
    <property type="match status" value="1"/>
</dbReference>
<feature type="binding site" evidence="14">
    <location>
        <position position="118"/>
    </location>
    <ligand>
        <name>ATP</name>
        <dbReference type="ChEBI" id="CHEBI:30616"/>
    </ligand>
</feature>
<evidence type="ECO:0000313" key="16">
    <source>
        <dbReference type="EMBL" id="XBS21139.1"/>
    </source>
</evidence>
<dbReference type="AlphaFoldDB" id="A0AAU7NVW6"/>
<comment type="similarity">
    <text evidence="2 13">Belongs to the SUA5 family.</text>
</comment>
<evidence type="ECO:0000256" key="13">
    <source>
        <dbReference type="PIRNR" id="PIRNR004930"/>
    </source>
</evidence>
<dbReference type="EMBL" id="CP157743">
    <property type="protein sequence ID" value="XBS21139.1"/>
    <property type="molecule type" value="Genomic_DNA"/>
</dbReference>
<dbReference type="SUPFAM" id="SSF55821">
    <property type="entry name" value="YrdC/RibB"/>
    <property type="match status" value="1"/>
</dbReference>
<keyword evidence="7 13" id="KW-0819">tRNA processing</keyword>
<dbReference type="KEGG" id="mech:Q9L42_003185"/>
<dbReference type="PANTHER" id="PTHR17490">
    <property type="entry name" value="SUA5"/>
    <property type="match status" value="1"/>
</dbReference>
<dbReference type="EC" id="2.7.7.87" evidence="3 13"/>
<protein>
    <recommendedName>
        <fullName evidence="4 13">Threonylcarbamoyl-AMP synthase</fullName>
        <shortName evidence="13">TC-AMP synthase</shortName>
        <ecNumber evidence="3 13">2.7.7.87</ecNumber>
    </recommendedName>
    <alternativeName>
        <fullName evidence="11 13">L-threonylcarbamoyladenylate synthase</fullName>
    </alternativeName>
</protein>
<sequence>MTIKPQKADPENIRKAADILRRGGLVAFPTETVYGLGADAGNADAVKKIFKAKNRPADHPLIVHIGDPRQLNDWAQNIPQIAWDLAAKFWPGPLAMVLSKHPSVPLTVTGGQQTIALRMPDNPVALNLLKAFDGGIAAPSANRYNHVSPTLAEHVASELGDAVDMILDGGACSVGLESTIIDLSGTQPALLRPGHITPRQLEAVLHTPVKVPQQSKTRAPGMLEIHYAPTTTARLCPAERLAAEIEQLAQNKRLGLLTLHPRAENSETIFARMMPTDADDYAHALYASLRELDGMKLDLILIEQPPDDEGWLAVNDRLRKATASGALIG</sequence>
<feature type="binding site" evidence="14">
    <location>
        <position position="178"/>
    </location>
    <ligand>
        <name>L-threonine</name>
        <dbReference type="ChEBI" id="CHEBI:57926"/>
    </ligand>
</feature>
<dbReference type="GO" id="GO:0061710">
    <property type="term" value="F:L-threonylcarbamoyladenylate synthase"/>
    <property type="evidence" value="ECO:0007669"/>
    <property type="project" value="UniProtKB-EC"/>
</dbReference>
<feature type="binding site" evidence="14">
    <location>
        <position position="32"/>
    </location>
    <ligand>
        <name>L-threonine</name>
        <dbReference type="ChEBI" id="CHEBI:57926"/>
    </ligand>
</feature>
<feature type="binding site" evidence="14">
    <location>
        <position position="64"/>
    </location>
    <ligand>
        <name>L-threonine</name>
        <dbReference type="ChEBI" id="CHEBI:57926"/>
    </ligand>
</feature>
<comment type="catalytic activity">
    <reaction evidence="12 13">
        <text>L-threonine + hydrogencarbonate + ATP = L-threonylcarbamoyladenylate + diphosphate + H2O</text>
        <dbReference type="Rhea" id="RHEA:36407"/>
        <dbReference type="ChEBI" id="CHEBI:15377"/>
        <dbReference type="ChEBI" id="CHEBI:17544"/>
        <dbReference type="ChEBI" id="CHEBI:30616"/>
        <dbReference type="ChEBI" id="CHEBI:33019"/>
        <dbReference type="ChEBI" id="CHEBI:57926"/>
        <dbReference type="ChEBI" id="CHEBI:73682"/>
        <dbReference type="EC" id="2.7.7.87"/>
    </reaction>
</comment>
<dbReference type="GO" id="GO:0005524">
    <property type="term" value="F:ATP binding"/>
    <property type="evidence" value="ECO:0007669"/>
    <property type="project" value="UniProtKB-UniRule"/>
</dbReference>
<dbReference type="Proteomes" id="UP001225378">
    <property type="component" value="Chromosome"/>
</dbReference>
<reference evidence="16 17" key="1">
    <citation type="journal article" date="2024" name="Microbiology">
        <title>Methylomarinum rosea sp. nov., a novel halophilic methanotrophic bacterium from the hypersaline Lake Elton.</title>
        <authorList>
            <person name="Suleimanov R.Z."/>
            <person name="Oshkin I.Y."/>
            <person name="Danilova O.V."/>
            <person name="Suzina N.E."/>
            <person name="Dedysh S.N."/>
        </authorList>
    </citation>
    <scope>NUCLEOTIDE SEQUENCE [LARGE SCALE GENOMIC DNA]</scope>
    <source>
        <strain evidence="16 17">Ch1-1</strain>
    </source>
</reference>